<evidence type="ECO:0000256" key="10">
    <source>
        <dbReference type="SAM" id="SignalP"/>
    </source>
</evidence>
<comment type="catalytic activity">
    <reaction evidence="1">
        <text>Hydrolysis of (1-&gt;3)-beta-D-glucosidic linkages in (1-&gt;3)-beta-D-glucans.</text>
        <dbReference type="EC" id="3.2.1.39"/>
    </reaction>
</comment>
<keyword evidence="5" id="KW-0119">Carbohydrate metabolism</keyword>
<dbReference type="Proteomes" id="UP001497600">
    <property type="component" value="Chromosome G"/>
</dbReference>
<keyword evidence="10" id="KW-0732">Signal</keyword>
<organism evidence="13 14">
    <name type="scientific">[Candida] anglica</name>
    <dbReference type="NCBI Taxonomy" id="148631"/>
    <lineage>
        <taxon>Eukaryota</taxon>
        <taxon>Fungi</taxon>
        <taxon>Dikarya</taxon>
        <taxon>Ascomycota</taxon>
        <taxon>Saccharomycotina</taxon>
        <taxon>Pichiomycetes</taxon>
        <taxon>Debaryomycetaceae</taxon>
        <taxon>Kurtzmaniella</taxon>
    </lineage>
</organism>
<dbReference type="Gene3D" id="1.10.287.1170">
    <property type="entry name" value="glycoside hydrolase family 81 endo-[beta] glucanase"/>
    <property type="match status" value="1"/>
</dbReference>
<keyword evidence="4" id="KW-0378">Hydrolase</keyword>
<sequence length="1156" mass="125034">MLSKFIPLFLAGKALADITTTYTHTNYITPDCFKSQLSTIFPEQNGYQNTNGFEVVIVYGDQEVDKPSPVTSTSELIYTVNTHSTTTKTVTSCSNGACTTGIVSQVIPHTYALTTKVTYTTTGETTTASTTPTTSSSSSSSSSSSTSSKKQKTLYETDNVTTNIKVHATVTKSAETTTKVLYSASTVPTTIYKPSTTSETITQTQKNPLVTQSVVSKSKSQTISISDITKGVTISTKSSSDSSVTRATSSSIPHRYANTTSAITGFHNQTAAGAQPTPLFKNSTTSNAITGFQNQTAAGAQPTPLFKNSTLSTIDLRVSQTKTLANSTVRFYNTSLTQSLPTALAGVNVTSISNGSVIILTSSILPTEATEVTKLATTSTSAKDTVETTSTSSSLSLSSSSSTSTSTGLSSPTGSQSFSGSDSNGYTGDLFDVISTSNPPSVFPRANLPLGIPSGVDNNDVPYQTNKFYANLFLDDQTDMIWSNPYGYFWKKKDYYGFAVQHTDPNARVFGTPDTNNPNVYSYFLNPTNQAELIISATSLTSDDNYMSVSDMKEMSVSVKLSPSSSVGNDYIEIPIVQGMGFITSIYHGNLTPLINSLVGVKDLSQETSSALPSNILKFRATLFSGTEWLIYVTLPSAGTTSRRSLNEFTFDVTSPYAITGSQSIDGLIIQMATAPTDKSQDGFYDEAAGLYVTDANVKGSVSSGTSASYSFDYSTSGKSSSGRTLLFAFPHHIDALTDSTTKYSTGIVLSSTTKGDMQAYLTNQLTFAETLATDIQFLPWSQTSKSPLSYTAEELQLLATVANEELSVDIPSTVANMDSNYFSGKVLDKYAYILLVVNDIIQDEEVAKSTLAELKTAFETFTKNKQYYGLMYDTRYGGVTSTASQNGDTGADYGSGYYNDHHFHYGYFVHAAAVVGYVDKKFGGTWAEDNKDWVNSLIRDVANPSQDDKYFPVSRMFDWFSGHSWAAGLFSSGDGKNEESSSEDYNFSYGMKLWGNVIGDQSMESRGDLMLAITRRAMNMYFLYTSDNTVEPAGFIGNKVSGILFENKIAYTTFFGTPADNPEYVHGIHMLPITPVSSFIRGPKYAAEEWKDQVSTFIDKVDSGWTGILRLNQALFDANTSYDFFSSSNWNSEHLDNGQSRTWCLAYSGGIANTN</sequence>
<keyword evidence="14" id="KW-1185">Reference proteome</keyword>
<evidence type="ECO:0000256" key="1">
    <source>
        <dbReference type="ARBA" id="ARBA00000382"/>
    </source>
</evidence>
<feature type="region of interest" description="Disordered" evidence="9">
    <location>
        <begin position="375"/>
        <end position="422"/>
    </location>
</feature>
<feature type="domain" description="Glycosyl hydrolase family 81 C-terminal" evidence="12">
    <location>
        <begin position="791"/>
        <end position="1146"/>
    </location>
</feature>
<keyword evidence="8" id="KW-0624">Polysaccharide degradation</keyword>
<evidence type="ECO:0000313" key="13">
    <source>
        <dbReference type="EMBL" id="CAK7919147.1"/>
    </source>
</evidence>
<protein>
    <recommendedName>
        <fullName evidence="3">glucan endo-1,3-beta-D-glucosidase</fullName>
        <ecNumber evidence="3">3.2.1.39</ecNumber>
    </recommendedName>
</protein>
<name>A0ABP0EN05_9ASCO</name>
<feature type="compositionally biased region" description="Low complexity" evidence="9">
    <location>
        <begin position="123"/>
        <end position="148"/>
    </location>
</feature>
<dbReference type="PANTHER" id="PTHR31983:SF20">
    <property type="entry name" value="GLUCAN ENDO-1,3-BETA-D-GLUCOSIDASE 1"/>
    <property type="match status" value="1"/>
</dbReference>
<comment type="similarity">
    <text evidence="2">Belongs to the glycosyl hydrolase 81 family.</text>
</comment>
<keyword evidence="7" id="KW-0961">Cell wall biogenesis/degradation</keyword>
<dbReference type="Gene3D" id="2.70.98.30">
    <property type="entry name" value="Golgi alpha-mannosidase II, domain 4"/>
    <property type="match status" value="1"/>
</dbReference>
<feature type="region of interest" description="Disordered" evidence="9">
    <location>
        <begin position="123"/>
        <end position="155"/>
    </location>
</feature>
<dbReference type="Pfam" id="PF17652">
    <property type="entry name" value="Glyco_hydro81C"/>
    <property type="match status" value="1"/>
</dbReference>
<dbReference type="InterPro" id="IPR040451">
    <property type="entry name" value="GH81_N"/>
</dbReference>
<evidence type="ECO:0000256" key="8">
    <source>
        <dbReference type="ARBA" id="ARBA00023326"/>
    </source>
</evidence>
<dbReference type="InterPro" id="IPR005200">
    <property type="entry name" value="Endo-beta-glucanase"/>
</dbReference>
<feature type="domain" description="Glycosyl hydrolase family 81 N-terminal" evidence="11">
    <location>
        <begin position="451"/>
        <end position="782"/>
    </location>
</feature>
<evidence type="ECO:0000256" key="7">
    <source>
        <dbReference type="ARBA" id="ARBA00023316"/>
    </source>
</evidence>
<evidence type="ECO:0000259" key="12">
    <source>
        <dbReference type="Pfam" id="PF17652"/>
    </source>
</evidence>
<dbReference type="InterPro" id="IPR040720">
    <property type="entry name" value="GH81_C"/>
</dbReference>
<evidence type="ECO:0000256" key="4">
    <source>
        <dbReference type="ARBA" id="ARBA00022801"/>
    </source>
</evidence>
<dbReference type="EC" id="3.2.1.39" evidence="3"/>
<evidence type="ECO:0000256" key="2">
    <source>
        <dbReference type="ARBA" id="ARBA00010730"/>
    </source>
</evidence>
<evidence type="ECO:0000313" key="14">
    <source>
        <dbReference type="Proteomes" id="UP001497600"/>
    </source>
</evidence>
<feature type="chain" id="PRO_5047515778" description="glucan endo-1,3-beta-D-glucosidase" evidence="10">
    <location>
        <begin position="17"/>
        <end position="1156"/>
    </location>
</feature>
<gene>
    <name evidence="13" type="primary">ENG1</name>
    <name evidence="13" type="ORF">CAAN4_G16512</name>
</gene>
<evidence type="ECO:0000256" key="9">
    <source>
        <dbReference type="SAM" id="MobiDB-lite"/>
    </source>
</evidence>
<keyword evidence="6" id="KW-0326">Glycosidase</keyword>
<dbReference type="Pfam" id="PF03639">
    <property type="entry name" value="Glyco_hydro_81"/>
    <property type="match status" value="1"/>
</dbReference>
<evidence type="ECO:0000259" key="11">
    <source>
        <dbReference type="Pfam" id="PF03639"/>
    </source>
</evidence>
<proteinExistence type="inferred from homology"/>
<feature type="signal peptide" evidence="10">
    <location>
        <begin position="1"/>
        <end position="16"/>
    </location>
</feature>
<feature type="compositionally biased region" description="Low complexity" evidence="9">
    <location>
        <begin position="388"/>
        <end position="422"/>
    </location>
</feature>
<dbReference type="PROSITE" id="PS52008">
    <property type="entry name" value="GH81"/>
    <property type="match status" value="1"/>
</dbReference>
<dbReference type="EMBL" id="OZ004259">
    <property type="protein sequence ID" value="CAK7919147.1"/>
    <property type="molecule type" value="Genomic_DNA"/>
</dbReference>
<evidence type="ECO:0000256" key="3">
    <source>
        <dbReference type="ARBA" id="ARBA00012780"/>
    </source>
</evidence>
<reference evidence="13 14" key="1">
    <citation type="submission" date="2024-01" db="EMBL/GenBank/DDBJ databases">
        <authorList>
            <consortium name="Genoscope - CEA"/>
            <person name="William W."/>
        </authorList>
    </citation>
    <scope>NUCLEOTIDE SEQUENCE [LARGE SCALE GENOMIC DNA]</scope>
    <source>
        <strain evidence="13 14">29B2s-10</strain>
    </source>
</reference>
<evidence type="ECO:0000256" key="5">
    <source>
        <dbReference type="ARBA" id="ARBA00023277"/>
    </source>
</evidence>
<dbReference type="PANTHER" id="PTHR31983">
    <property type="entry name" value="ENDO-1,3(4)-BETA-GLUCANASE 1"/>
    <property type="match status" value="1"/>
</dbReference>
<accession>A0ABP0EN05</accession>
<evidence type="ECO:0000256" key="6">
    <source>
        <dbReference type="ARBA" id="ARBA00023295"/>
    </source>
</evidence>
<dbReference type="Gene3D" id="1.20.5.420">
    <property type="entry name" value="Immunoglobulin FC, subunit C"/>
    <property type="match status" value="1"/>
</dbReference>